<evidence type="ECO:0008006" key="3">
    <source>
        <dbReference type="Google" id="ProtNLM"/>
    </source>
</evidence>
<dbReference type="AlphaFoldDB" id="A0AAE1WG16"/>
<evidence type="ECO:0000313" key="2">
    <source>
        <dbReference type="Proteomes" id="UP001289374"/>
    </source>
</evidence>
<accession>A0AAE1WG16</accession>
<gene>
    <name evidence="1" type="ORF">Sango_2047000</name>
</gene>
<reference evidence="1" key="1">
    <citation type="submission" date="2020-06" db="EMBL/GenBank/DDBJ databases">
        <authorList>
            <person name="Li T."/>
            <person name="Hu X."/>
            <person name="Zhang T."/>
            <person name="Song X."/>
            <person name="Zhang H."/>
            <person name="Dai N."/>
            <person name="Sheng W."/>
            <person name="Hou X."/>
            <person name="Wei L."/>
        </authorList>
    </citation>
    <scope>NUCLEOTIDE SEQUENCE</scope>
    <source>
        <strain evidence="1">K16</strain>
        <tissue evidence="1">Leaf</tissue>
    </source>
</reference>
<reference evidence="1" key="2">
    <citation type="journal article" date="2024" name="Plant">
        <title>Genomic evolution and insights into agronomic trait innovations of Sesamum species.</title>
        <authorList>
            <person name="Miao H."/>
            <person name="Wang L."/>
            <person name="Qu L."/>
            <person name="Liu H."/>
            <person name="Sun Y."/>
            <person name="Le M."/>
            <person name="Wang Q."/>
            <person name="Wei S."/>
            <person name="Zheng Y."/>
            <person name="Lin W."/>
            <person name="Duan Y."/>
            <person name="Cao H."/>
            <person name="Xiong S."/>
            <person name="Wang X."/>
            <person name="Wei L."/>
            <person name="Li C."/>
            <person name="Ma Q."/>
            <person name="Ju M."/>
            <person name="Zhao R."/>
            <person name="Li G."/>
            <person name="Mu C."/>
            <person name="Tian Q."/>
            <person name="Mei H."/>
            <person name="Zhang T."/>
            <person name="Gao T."/>
            <person name="Zhang H."/>
        </authorList>
    </citation>
    <scope>NUCLEOTIDE SEQUENCE</scope>
    <source>
        <strain evidence="1">K16</strain>
    </source>
</reference>
<organism evidence="1 2">
    <name type="scientific">Sesamum angolense</name>
    <dbReference type="NCBI Taxonomy" id="2727404"/>
    <lineage>
        <taxon>Eukaryota</taxon>
        <taxon>Viridiplantae</taxon>
        <taxon>Streptophyta</taxon>
        <taxon>Embryophyta</taxon>
        <taxon>Tracheophyta</taxon>
        <taxon>Spermatophyta</taxon>
        <taxon>Magnoliopsida</taxon>
        <taxon>eudicotyledons</taxon>
        <taxon>Gunneridae</taxon>
        <taxon>Pentapetalae</taxon>
        <taxon>asterids</taxon>
        <taxon>lamiids</taxon>
        <taxon>Lamiales</taxon>
        <taxon>Pedaliaceae</taxon>
        <taxon>Sesamum</taxon>
    </lineage>
</organism>
<protein>
    <recommendedName>
        <fullName evidence="3">DDE Tnp4 domain-containing protein</fullName>
    </recommendedName>
</protein>
<evidence type="ECO:0000313" key="1">
    <source>
        <dbReference type="EMBL" id="KAK4392692.1"/>
    </source>
</evidence>
<dbReference type="PANTHER" id="PTHR46250:SF15">
    <property type="entry name" value="OS01G0523800 PROTEIN"/>
    <property type="match status" value="1"/>
</dbReference>
<name>A0AAE1WG16_9LAMI</name>
<proteinExistence type="predicted"/>
<keyword evidence="2" id="KW-1185">Reference proteome</keyword>
<dbReference type="PANTHER" id="PTHR46250">
    <property type="entry name" value="MYB/SANT-LIKE DNA-BINDING DOMAIN PROTEIN-RELATED"/>
    <property type="match status" value="1"/>
</dbReference>
<sequence>MCFIYVLAGWEDSAADGRVLRDAISRPNGLKIPRGNYYLVDSGYSKREGFLSPYRGVRSWTMIGALEASSRGENLCSKIDVWKKTYACITDMLARSGIGLNMTTQMIVVSDEVFKSYVKIDHFAKTLRFKSFLYYLTWTEIFGKDRVTREHAEDIYMH</sequence>
<comment type="caution">
    <text evidence="1">The sequence shown here is derived from an EMBL/GenBank/DDBJ whole genome shotgun (WGS) entry which is preliminary data.</text>
</comment>
<dbReference type="Proteomes" id="UP001289374">
    <property type="component" value="Unassembled WGS sequence"/>
</dbReference>
<dbReference type="EMBL" id="JACGWL010000011">
    <property type="protein sequence ID" value="KAK4392692.1"/>
    <property type="molecule type" value="Genomic_DNA"/>
</dbReference>